<dbReference type="GO" id="GO:0030170">
    <property type="term" value="F:pyridoxal phosphate binding"/>
    <property type="evidence" value="ECO:0007669"/>
    <property type="project" value="InterPro"/>
</dbReference>
<evidence type="ECO:0000313" key="6">
    <source>
        <dbReference type="EMBL" id="NEX79749.1"/>
    </source>
</evidence>
<accession>A0A6B3TTZ8</accession>
<dbReference type="NCBIfam" id="NF005815">
    <property type="entry name" value="PRK07681.1"/>
    <property type="match status" value="1"/>
</dbReference>
<comment type="cofactor">
    <cofactor evidence="1 4">
        <name>pyridoxal 5'-phosphate</name>
        <dbReference type="ChEBI" id="CHEBI:597326"/>
    </cofactor>
</comment>
<dbReference type="CDD" id="cd00609">
    <property type="entry name" value="AAT_like"/>
    <property type="match status" value="1"/>
</dbReference>
<feature type="domain" description="Aminotransferase class I/classII large" evidence="5">
    <location>
        <begin position="32"/>
        <end position="382"/>
    </location>
</feature>
<sequence>MIFTASEKLQKLSSSIFQEVANRKQEAMNKGKDVIDLSVGSPDFPPPPFVIDTLLTYTMDPKNYGYTLKGIPEFHEAVTYFYKQRYSVHLDAKKEVLQLMGSQDGLAHLATAMINPGDYVLVPDPGYPIYEGSVTIAGGSIYPMPLRSENRFLPKLEEIPEEIIQKTKMMILSYPGNPVTAIADECFFEEVVAFAKRHQILVVHDFAYSELIYDGHPQISFLSVPGAKEVGIEFNSLSKTFNMAGCRIGYAVGNEHVISILASFKSHIDYGVFYPIQKAASKALTSDFDYLKGQVKEYERRRDVLVEGLRKSGWEVEKSPATMFVWAKIPQGWTSRQFAFELIDRAGVAVIPGDAFGKQGEGYVRIALVQPTKTLQEAAERIQAFLANCSIHNK</sequence>
<protein>
    <recommendedName>
        <fullName evidence="4">Aminotransferase</fullName>
        <ecNumber evidence="4">2.6.1.-</ecNumber>
    </recommendedName>
</protein>
<dbReference type="SUPFAM" id="SSF53383">
    <property type="entry name" value="PLP-dependent transferases"/>
    <property type="match status" value="1"/>
</dbReference>
<dbReference type="Gene3D" id="3.40.640.10">
    <property type="entry name" value="Type I PLP-dependent aspartate aminotransferase-like (Major domain)"/>
    <property type="match status" value="1"/>
</dbReference>
<dbReference type="PROSITE" id="PS00105">
    <property type="entry name" value="AA_TRANSFER_CLASS_1"/>
    <property type="match status" value="1"/>
</dbReference>
<organism evidence="6 7">
    <name type="scientific">Neobacillus thermocopriae</name>
    <dbReference type="NCBI Taxonomy" id="1215031"/>
    <lineage>
        <taxon>Bacteria</taxon>
        <taxon>Bacillati</taxon>
        <taxon>Bacillota</taxon>
        <taxon>Bacilli</taxon>
        <taxon>Bacillales</taxon>
        <taxon>Bacillaceae</taxon>
        <taxon>Neobacillus</taxon>
    </lineage>
</organism>
<dbReference type="InterPro" id="IPR015421">
    <property type="entry name" value="PyrdxlP-dep_Trfase_major"/>
</dbReference>
<dbReference type="RefSeq" id="WP_163252250.1">
    <property type="nucleotide sequence ID" value="NZ_JAAIUV010000022.1"/>
</dbReference>
<name>A0A6B3TTZ8_9BACI</name>
<dbReference type="PANTHER" id="PTHR42832">
    <property type="entry name" value="AMINO ACID AMINOTRANSFERASE"/>
    <property type="match status" value="1"/>
</dbReference>
<evidence type="ECO:0000259" key="5">
    <source>
        <dbReference type="Pfam" id="PF00155"/>
    </source>
</evidence>
<evidence type="ECO:0000256" key="3">
    <source>
        <dbReference type="ARBA" id="ARBA00022679"/>
    </source>
</evidence>
<evidence type="ECO:0000256" key="4">
    <source>
        <dbReference type="RuleBase" id="RU000481"/>
    </source>
</evidence>
<keyword evidence="7" id="KW-1185">Reference proteome</keyword>
<dbReference type="Proteomes" id="UP000481621">
    <property type="component" value="Unassembled WGS sequence"/>
</dbReference>
<dbReference type="EC" id="2.6.1.-" evidence="4"/>
<evidence type="ECO:0000256" key="2">
    <source>
        <dbReference type="ARBA" id="ARBA00022576"/>
    </source>
</evidence>
<dbReference type="InterPro" id="IPR004838">
    <property type="entry name" value="NHTrfase_class1_PyrdxlP-BS"/>
</dbReference>
<keyword evidence="3 4" id="KW-0808">Transferase</keyword>
<comment type="caution">
    <text evidence="6">The sequence shown here is derived from an EMBL/GenBank/DDBJ whole genome shotgun (WGS) entry which is preliminary data.</text>
</comment>
<keyword evidence="2 4" id="KW-0032">Aminotransferase</keyword>
<dbReference type="Pfam" id="PF00155">
    <property type="entry name" value="Aminotran_1_2"/>
    <property type="match status" value="1"/>
</dbReference>
<dbReference type="InterPro" id="IPR050881">
    <property type="entry name" value="LL-DAP_aminotransferase"/>
</dbReference>
<dbReference type="PANTHER" id="PTHR42832:SF3">
    <property type="entry name" value="L-GLUTAMINE--4-(METHYLSULFANYL)-2-OXOBUTANOATE AMINOTRANSFERASE"/>
    <property type="match status" value="1"/>
</dbReference>
<dbReference type="EMBL" id="JAAIUV010000022">
    <property type="protein sequence ID" value="NEX79749.1"/>
    <property type="molecule type" value="Genomic_DNA"/>
</dbReference>
<dbReference type="InterPro" id="IPR015424">
    <property type="entry name" value="PyrdxlP-dep_Trfase"/>
</dbReference>
<reference evidence="6" key="1">
    <citation type="submission" date="2020-02" db="EMBL/GenBank/DDBJ databases">
        <title>Bacillus sedimentmangrovi sp. nov., isolated from sediment of the mangrove ecosystem.</title>
        <authorList>
            <person name="Liu G."/>
        </authorList>
    </citation>
    <scope>NUCLEOTIDE SEQUENCE [LARGE SCALE GENOMIC DNA]</scope>
    <source>
        <strain evidence="6">SgZ-7</strain>
    </source>
</reference>
<evidence type="ECO:0000313" key="7">
    <source>
        <dbReference type="Proteomes" id="UP000481621"/>
    </source>
</evidence>
<dbReference type="InterPro" id="IPR004839">
    <property type="entry name" value="Aminotransferase_I/II_large"/>
</dbReference>
<dbReference type="InterPro" id="IPR015422">
    <property type="entry name" value="PyrdxlP-dep_Trfase_small"/>
</dbReference>
<gene>
    <name evidence="6" type="ORF">G4Z05_12870</name>
</gene>
<dbReference type="GO" id="GO:0008483">
    <property type="term" value="F:transaminase activity"/>
    <property type="evidence" value="ECO:0007669"/>
    <property type="project" value="UniProtKB-KW"/>
</dbReference>
<comment type="similarity">
    <text evidence="4">Belongs to the class-I pyridoxal-phosphate-dependent aminotransferase family.</text>
</comment>
<evidence type="ECO:0000256" key="1">
    <source>
        <dbReference type="ARBA" id="ARBA00001933"/>
    </source>
</evidence>
<proteinExistence type="inferred from homology"/>
<dbReference type="Gene3D" id="3.90.1150.10">
    <property type="entry name" value="Aspartate Aminotransferase, domain 1"/>
    <property type="match status" value="1"/>
</dbReference>
<dbReference type="AlphaFoldDB" id="A0A6B3TTZ8"/>